<proteinExistence type="predicted"/>
<dbReference type="AlphaFoldDB" id="A0A1X6MU80"/>
<dbReference type="EMBL" id="KZ110601">
    <property type="protein sequence ID" value="OSX59944.1"/>
    <property type="molecule type" value="Genomic_DNA"/>
</dbReference>
<dbReference type="OrthoDB" id="2571149at2759"/>
<evidence type="ECO:0000256" key="2">
    <source>
        <dbReference type="SAM" id="MobiDB-lite"/>
    </source>
</evidence>
<accession>A0A1X6MU80</accession>
<evidence type="ECO:0000256" key="1">
    <source>
        <dbReference type="SAM" id="Coils"/>
    </source>
</evidence>
<reference evidence="3 4" key="1">
    <citation type="submission" date="2017-04" db="EMBL/GenBank/DDBJ databases">
        <title>Genome Sequence of the Model Brown-Rot Fungus Postia placenta SB12.</title>
        <authorList>
            <consortium name="DOE Joint Genome Institute"/>
            <person name="Gaskell J."/>
            <person name="Kersten P."/>
            <person name="Larrondo L.F."/>
            <person name="Canessa P."/>
            <person name="Martinez D."/>
            <person name="Hibbett D."/>
            <person name="Schmoll M."/>
            <person name="Kubicek C.P."/>
            <person name="Martinez A.T."/>
            <person name="Yadav J."/>
            <person name="Master E."/>
            <person name="Magnuson J.K."/>
            <person name="James T."/>
            <person name="Yaver D."/>
            <person name="Berka R."/>
            <person name="Labutti K."/>
            <person name="Lipzen A."/>
            <person name="Aerts A."/>
            <person name="Barry K."/>
            <person name="Henrissat B."/>
            <person name="Blanchette R."/>
            <person name="Grigoriev I."/>
            <person name="Cullen D."/>
        </authorList>
    </citation>
    <scope>NUCLEOTIDE SEQUENCE [LARGE SCALE GENOMIC DNA]</scope>
    <source>
        <strain evidence="3 4">MAD-698-R-SB12</strain>
    </source>
</reference>
<sequence length="386" mass="45308">MTFPQPTAQVLAGRARIASLVSSIRPLRLRTSVFDLTAHRIPTLWTLYRGLLRNSPTNEIRWRMESLFRRDKSMRKAVDVRDALRKYHRWNDIFAAAQQGDTRLQRVLERYSRMISAKKRNDRMAEIVEEEVAWIQKLRNRPILTGSYVRPSFFNGPLPRMKPFPIHVGALIHKRRVRRGKRIEELGVLRDLKDDLAKERDFEAELLRASNGDPSQTQAVFTDHFDDWDRPITSRIHEILQTFKRDDARARMPYPPQMLAAIKAARREKVENKTRELERERRGAVLKRTLLRRRKGPPAHVLATMSAQERHMDKVSRSVSEVGYVGQVKRALGFRLRNPQAWKAEIGRPEEKERLDRMMHEISAENRRRRQRAARAAESVRRAEPS</sequence>
<gene>
    <name evidence="3" type="ORF">POSPLADRAFT_1172221</name>
</gene>
<evidence type="ECO:0000313" key="4">
    <source>
        <dbReference type="Proteomes" id="UP000194127"/>
    </source>
</evidence>
<feature type="region of interest" description="Disordered" evidence="2">
    <location>
        <begin position="347"/>
        <end position="386"/>
    </location>
</feature>
<name>A0A1X6MU80_9APHY</name>
<feature type="compositionally biased region" description="Basic and acidic residues" evidence="2">
    <location>
        <begin position="347"/>
        <end position="366"/>
    </location>
</feature>
<dbReference type="Proteomes" id="UP000194127">
    <property type="component" value="Unassembled WGS sequence"/>
</dbReference>
<dbReference type="RefSeq" id="XP_024336738.1">
    <property type="nucleotide sequence ID" value="XM_024488174.1"/>
</dbReference>
<protein>
    <submittedName>
        <fullName evidence="3">Uncharacterized protein</fullName>
    </submittedName>
</protein>
<evidence type="ECO:0000313" key="3">
    <source>
        <dbReference type="EMBL" id="OSX59944.1"/>
    </source>
</evidence>
<organism evidence="3 4">
    <name type="scientific">Postia placenta MAD-698-R-SB12</name>
    <dbReference type="NCBI Taxonomy" id="670580"/>
    <lineage>
        <taxon>Eukaryota</taxon>
        <taxon>Fungi</taxon>
        <taxon>Dikarya</taxon>
        <taxon>Basidiomycota</taxon>
        <taxon>Agaricomycotina</taxon>
        <taxon>Agaricomycetes</taxon>
        <taxon>Polyporales</taxon>
        <taxon>Adustoporiaceae</taxon>
        <taxon>Rhodonia</taxon>
    </lineage>
</organism>
<feature type="coiled-coil region" evidence="1">
    <location>
        <begin position="260"/>
        <end position="287"/>
    </location>
</feature>
<keyword evidence="4" id="KW-1185">Reference proteome</keyword>
<dbReference type="STRING" id="670580.A0A1X6MU80"/>
<keyword evidence="1" id="KW-0175">Coiled coil</keyword>
<dbReference type="GeneID" id="36333123"/>